<evidence type="ECO:0000256" key="2">
    <source>
        <dbReference type="ARBA" id="ARBA00022786"/>
    </source>
</evidence>
<dbReference type="InterPro" id="IPR016135">
    <property type="entry name" value="UBQ-conjugating_enzyme/RWD"/>
</dbReference>
<name>A0ABR1RRA5_9PEZI</name>
<keyword evidence="7" id="KW-1185">Reference proteome</keyword>
<sequence length="209" mass="23840">MSPEYPKKAPFKKFSLSEDDWGVQLRPIRLLDVQANTQEYAHMLARLEVNWKRARTEARLLENKSMSMRILNAETANPTATAIVTFEGPPQSPYRTGIFQLRVLYGPNYPRMPMEVNFLTKIYHPNVDHTGKVCLDLLGKYWVPAWSTEKVVLCIMALLSDPCPEDALVPEIVSTYLQDRELYGQNAAMYTEKYATLDAALGRMSMACE</sequence>
<evidence type="ECO:0000313" key="7">
    <source>
        <dbReference type="Proteomes" id="UP001444661"/>
    </source>
</evidence>
<comment type="caution">
    <text evidence="6">The sequence shown here is derived from an EMBL/GenBank/DDBJ whole genome shotgun (WGS) entry which is preliminary data.</text>
</comment>
<dbReference type="SMART" id="SM00212">
    <property type="entry name" value="UBCc"/>
    <property type="match status" value="1"/>
</dbReference>
<dbReference type="PROSITE" id="PS00183">
    <property type="entry name" value="UBC_1"/>
    <property type="match status" value="1"/>
</dbReference>
<accession>A0ABR1RRA5</accession>
<evidence type="ECO:0000256" key="4">
    <source>
        <dbReference type="RuleBase" id="RU362109"/>
    </source>
</evidence>
<dbReference type="PROSITE" id="PS50127">
    <property type="entry name" value="UBC_2"/>
    <property type="match status" value="1"/>
</dbReference>
<evidence type="ECO:0000256" key="1">
    <source>
        <dbReference type="ARBA" id="ARBA00022679"/>
    </source>
</evidence>
<dbReference type="InterPro" id="IPR023313">
    <property type="entry name" value="UBQ-conjugating_AS"/>
</dbReference>
<keyword evidence="4" id="KW-0067">ATP-binding</keyword>
<proteinExistence type="inferred from homology"/>
<keyword evidence="1" id="KW-0808">Transferase</keyword>
<dbReference type="PANTHER" id="PTHR24068">
    <property type="entry name" value="UBIQUITIN-CONJUGATING ENZYME E2"/>
    <property type="match status" value="1"/>
</dbReference>
<dbReference type="Gene3D" id="3.10.110.10">
    <property type="entry name" value="Ubiquitin Conjugating Enzyme"/>
    <property type="match status" value="1"/>
</dbReference>
<feature type="active site" description="Glycyl thioester intermediate" evidence="3">
    <location>
        <position position="134"/>
    </location>
</feature>
<dbReference type="SUPFAM" id="SSF54495">
    <property type="entry name" value="UBC-like"/>
    <property type="match status" value="1"/>
</dbReference>
<evidence type="ECO:0000256" key="3">
    <source>
        <dbReference type="PROSITE-ProRule" id="PRU10133"/>
    </source>
</evidence>
<keyword evidence="4" id="KW-0547">Nucleotide-binding</keyword>
<evidence type="ECO:0000259" key="5">
    <source>
        <dbReference type="PROSITE" id="PS50127"/>
    </source>
</evidence>
<dbReference type="Proteomes" id="UP001444661">
    <property type="component" value="Unassembled WGS sequence"/>
</dbReference>
<reference evidence="6 7" key="1">
    <citation type="submission" date="2023-01" db="EMBL/GenBank/DDBJ databases">
        <title>Analysis of 21 Apiospora genomes using comparative genomics revels a genus with tremendous synthesis potential of carbohydrate active enzymes and secondary metabolites.</title>
        <authorList>
            <person name="Sorensen T."/>
        </authorList>
    </citation>
    <scope>NUCLEOTIDE SEQUENCE [LARGE SCALE GENOMIC DNA]</scope>
    <source>
        <strain evidence="6 7">CBS 33761</strain>
    </source>
</reference>
<feature type="domain" description="UBC core" evidence="5">
    <location>
        <begin position="49"/>
        <end position="196"/>
    </location>
</feature>
<comment type="similarity">
    <text evidence="4">Belongs to the ubiquitin-conjugating enzyme family.</text>
</comment>
<protein>
    <recommendedName>
        <fullName evidence="5">UBC core domain-containing protein</fullName>
    </recommendedName>
</protein>
<dbReference type="Pfam" id="PF00179">
    <property type="entry name" value="UQ_con"/>
    <property type="match status" value="1"/>
</dbReference>
<evidence type="ECO:0000313" key="6">
    <source>
        <dbReference type="EMBL" id="KAK8017506.1"/>
    </source>
</evidence>
<dbReference type="EMBL" id="JAQQWK010000013">
    <property type="protein sequence ID" value="KAK8017506.1"/>
    <property type="molecule type" value="Genomic_DNA"/>
</dbReference>
<dbReference type="InterPro" id="IPR000608">
    <property type="entry name" value="UBC"/>
</dbReference>
<organism evidence="6 7">
    <name type="scientific">Apiospora rasikravindrae</name>
    <dbReference type="NCBI Taxonomy" id="990691"/>
    <lineage>
        <taxon>Eukaryota</taxon>
        <taxon>Fungi</taxon>
        <taxon>Dikarya</taxon>
        <taxon>Ascomycota</taxon>
        <taxon>Pezizomycotina</taxon>
        <taxon>Sordariomycetes</taxon>
        <taxon>Xylariomycetidae</taxon>
        <taxon>Amphisphaeriales</taxon>
        <taxon>Apiosporaceae</taxon>
        <taxon>Apiospora</taxon>
    </lineage>
</organism>
<keyword evidence="2 4" id="KW-0833">Ubl conjugation pathway</keyword>
<gene>
    <name evidence="6" type="ORF">PG993_013832</name>
</gene>